<keyword evidence="6" id="KW-0049">Antioxidant</keyword>
<dbReference type="EMBL" id="JAGPNK010000035">
    <property type="protein sequence ID" value="KAH7303350.1"/>
    <property type="molecule type" value="Genomic_DNA"/>
</dbReference>
<dbReference type="OrthoDB" id="159229at2759"/>
<comment type="subcellular location">
    <subcellularLocation>
        <location evidence="1">Cell envelope</location>
    </subcellularLocation>
    <subcellularLocation>
        <location evidence="2">Secreted</location>
    </subcellularLocation>
</comment>
<dbReference type="EMBL" id="JAGPNK010000022">
    <property type="protein sequence ID" value="KAH7304583.1"/>
    <property type="molecule type" value="Genomic_DNA"/>
</dbReference>
<accession>A0A8K0WKX0</accession>
<dbReference type="FunFam" id="2.60.40.200:FF:000007">
    <property type="entry name" value="Cell surface Cu-only superoxide dismutase 5"/>
    <property type="match status" value="1"/>
</dbReference>
<evidence type="ECO:0000313" key="9">
    <source>
        <dbReference type="EMBL" id="KAH7303350.1"/>
    </source>
</evidence>
<organism evidence="10 11">
    <name type="scientific">Stachybotrys elegans</name>
    <dbReference type="NCBI Taxonomy" id="80388"/>
    <lineage>
        <taxon>Eukaryota</taxon>
        <taxon>Fungi</taxon>
        <taxon>Dikarya</taxon>
        <taxon>Ascomycota</taxon>
        <taxon>Pezizomycotina</taxon>
        <taxon>Sordariomycetes</taxon>
        <taxon>Hypocreomycetidae</taxon>
        <taxon>Hypocreales</taxon>
        <taxon>Stachybotryaceae</taxon>
        <taxon>Stachybotrys</taxon>
    </lineage>
</organism>
<comment type="similarity">
    <text evidence="3">Belongs to the Cu-Zn superoxide dismutase family.</text>
</comment>
<feature type="signal peptide" evidence="8">
    <location>
        <begin position="1"/>
        <end position="20"/>
    </location>
</feature>
<dbReference type="GO" id="GO:0046872">
    <property type="term" value="F:metal ion binding"/>
    <property type="evidence" value="ECO:0007669"/>
    <property type="project" value="InterPro"/>
</dbReference>
<dbReference type="GO" id="GO:0005576">
    <property type="term" value="C:extracellular region"/>
    <property type="evidence" value="ECO:0007669"/>
    <property type="project" value="UniProtKB-SubCell"/>
</dbReference>
<dbReference type="InterPro" id="IPR036423">
    <property type="entry name" value="SOD-like_Cu/Zn_dom_sf"/>
</dbReference>
<evidence type="ECO:0000256" key="2">
    <source>
        <dbReference type="ARBA" id="ARBA00004613"/>
    </source>
</evidence>
<evidence type="ECO:0000313" key="10">
    <source>
        <dbReference type="EMBL" id="KAH7304583.1"/>
    </source>
</evidence>
<dbReference type="Proteomes" id="UP000813444">
    <property type="component" value="Unassembled WGS sequence"/>
</dbReference>
<gene>
    <name evidence="9" type="ORF">B0I35DRAFT_365085</name>
    <name evidence="10" type="ORF">B0I35DRAFT_414421</name>
</gene>
<dbReference type="EC" id="1.15.1.1" evidence="4"/>
<dbReference type="SUPFAM" id="SSF49329">
    <property type="entry name" value="Cu,Zn superoxide dismutase-like"/>
    <property type="match status" value="1"/>
</dbReference>
<keyword evidence="11" id="KW-1185">Reference proteome</keyword>
<keyword evidence="8" id="KW-0732">Signal</keyword>
<name>A0A8K0WKX0_9HYPO</name>
<evidence type="ECO:0000256" key="5">
    <source>
        <dbReference type="ARBA" id="ARBA00022525"/>
    </source>
</evidence>
<dbReference type="AlphaFoldDB" id="A0A8K0WKX0"/>
<proteinExistence type="inferred from homology"/>
<evidence type="ECO:0000313" key="11">
    <source>
        <dbReference type="Proteomes" id="UP000813444"/>
    </source>
</evidence>
<reference evidence="10" key="1">
    <citation type="journal article" date="2021" name="Nat. Commun.">
        <title>Genetic determinants of endophytism in the Arabidopsis root mycobiome.</title>
        <authorList>
            <person name="Mesny F."/>
            <person name="Miyauchi S."/>
            <person name="Thiergart T."/>
            <person name="Pickel B."/>
            <person name="Atanasova L."/>
            <person name="Karlsson M."/>
            <person name="Huettel B."/>
            <person name="Barry K.W."/>
            <person name="Haridas S."/>
            <person name="Chen C."/>
            <person name="Bauer D."/>
            <person name="Andreopoulos W."/>
            <person name="Pangilinan J."/>
            <person name="LaButti K."/>
            <person name="Riley R."/>
            <person name="Lipzen A."/>
            <person name="Clum A."/>
            <person name="Drula E."/>
            <person name="Henrissat B."/>
            <person name="Kohler A."/>
            <person name="Grigoriev I.V."/>
            <person name="Martin F.M."/>
            <person name="Hacquard S."/>
        </authorList>
    </citation>
    <scope>NUCLEOTIDE SEQUENCE</scope>
    <source>
        <strain evidence="10">MPI-CAGE-CH-0235</strain>
    </source>
</reference>
<comment type="catalytic activity">
    <reaction evidence="7">
        <text>2 superoxide + 2 H(+) = H2O2 + O2</text>
        <dbReference type="Rhea" id="RHEA:20696"/>
        <dbReference type="ChEBI" id="CHEBI:15378"/>
        <dbReference type="ChEBI" id="CHEBI:15379"/>
        <dbReference type="ChEBI" id="CHEBI:16240"/>
        <dbReference type="ChEBI" id="CHEBI:18421"/>
        <dbReference type="EC" id="1.15.1.1"/>
    </reaction>
</comment>
<sequence length="203" mass="21814">MRTSLGLHILGATLAGRVLADDAPPSTDNPAGVVYQAILPKEPFFAGAAIEGNVKGSIMAVAEDDGNGVMFSIMFENLPAEGGPFTYHIHTDRVVDNNCTVTKTHLDPYNAGVAVPCDPSNPQSCEVGDLAGKHGKVDSDPYMMNYTDLYASTNESSMSFFGNRSFVLHYANSTRITCANFELKMMEMPGNCNSTKTPAPMHR</sequence>
<evidence type="ECO:0000256" key="1">
    <source>
        <dbReference type="ARBA" id="ARBA00004196"/>
    </source>
</evidence>
<feature type="chain" id="PRO_5040649435" description="superoxide dismutase" evidence="8">
    <location>
        <begin position="21"/>
        <end position="203"/>
    </location>
</feature>
<dbReference type="Gene3D" id="2.60.40.200">
    <property type="entry name" value="Superoxide dismutase, copper/zinc binding domain"/>
    <property type="match status" value="1"/>
</dbReference>
<evidence type="ECO:0000256" key="6">
    <source>
        <dbReference type="ARBA" id="ARBA00022862"/>
    </source>
</evidence>
<evidence type="ECO:0000256" key="3">
    <source>
        <dbReference type="ARBA" id="ARBA00010457"/>
    </source>
</evidence>
<dbReference type="GO" id="GO:0004784">
    <property type="term" value="F:superoxide dismutase activity"/>
    <property type="evidence" value="ECO:0007669"/>
    <property type="project" value="UniProtKB-EC"/>
</dbReference>
<keyword evidence="5" id="KW-0964">Secreted</keyword>
<comment type="caution">
    <text evidence="10">The sequence shown here is derived from an EMBL/GenBank/DDBJ whole genome shotgun (WGS) entry which is preliminary data.</text>
</comment>
<evidence type="ECO:0000256" key="7">
    <source>
        <dbReference type="ARBA" id="ARBA00049204"/>
    </source>
</evidence>
<evidence type="ECO:0000256" key="8">
    <source>
        <dbReference type="SAM" id="SignalP"/>
    </source>
</evidence>
<protein>
    <recommendedName>
        <fullName evidence="4">superoxide dismutase</fullName>
        <ecNumber evidence="4">1.15.1.1</ecNumber>
    </recommendedName>
</protein>
<evidence type="ECO:0000256" key="4">
    <source>
        <dbReference type="ARBA" id="ARBA00012682"/>
    </source>
</evidence>